<keyword evidence="1" id="KW-0808">Transferase</keyword>
<name>A4S3J1_OSTLU</name>
<protein>
    <recommendedName>
        <fullName evidence="1">Sulfotransferase</fullName>
        <ecNumber evidence="1">2.8.2.-</ecNumber>
    </recommendedName>
</protein>
<dbReference type="Gramene" id="ABO98221">
    <property type="protein sequence ID" value="ABO98221"/>
    <property type="gene ID" value="OSTLU_17021"/>
</dbReference>
<gene>
    <name evidence="4" type="ORF">OSTLU_17021</name>
</gene>
<dbReference type="GeneID" id="5004058"/>
<dbReference type="OrthoDB" id="498565at2759"/>
<evidence type="ECO:0000256" key="1">
    <source>
        <dbReference type="RuleBase" id="RU361155"/>
    </source>
</evidence>
<dbReference type="EMBL" id="CP000590">
    <property type="protein sequence ID" value="ABO98221.1"/>
    <property type="molecule type" value="Genomic_DNA"/>
</dbReference>
<reference evidence="4 5" key="1">
    <citation type="journal article" date="2007" name="Proc. Natl. Acad. Sci. U.S.A.">
        <title>The tiny eukaryote Ostreococcus provides genomic insights into the paradox of plankton speciation.</title>
        <authorList>
            <person name="Palenik B."/>
            <person name="Grimwood J."/>
            <person name="Aerts A."/>
            <person name="Rouze P."/>
            <person name="Salamov A."/>
            <person name="Putnam N."/>
            <person name="Dupont C."/>
            <person name="Jorgensen R."/>
            <person name="Derelle E."/>
            <person name="Rombauts S."/>
            <person name="Zhou K."/>
            <person name="Otillar R."/>
            <person name="Merchant S.S."/>
            <person name="Podell S."/>
            <person name="Gaasterland T."/>
            <person name="Napoli C."/>
            <person name="Gendler K."/>
            <person name="Manuell A."/>
            <person name="Tai V."/>
            <person name="Vallon O."/>
            <person name="Piganeau G."/>
            <person name="Jancek S."/>
            <person name="Heijde M."/>
            <person name="Jabbari K."/>
            <person name="Bowler C."/>
            <person name="Lohr M."/>
            <person name="Robbens S."/>
            <person name="Werner G."/>
            <person name="Dubchak I."/>
            <person name="Pazour G.J."/>
            <person name="Ren Q."/>
            <person name="Paulsen I."/>
            <person name="Delwiche C."/>
            <person name="Schmutz J."/>
            <person name="Rokhsar D."/>
            <person name="Van de Peer Y."/>
            <person name="Moreau H."/>
            <person name="Grigoriev I.V."/>
        </authorList>
    </citation>
    <scope>NUCLEOTIDE SEQUENCE [LARGE SCALE GENOMIC DNA]</scope>
    <source>
        <strain evidence="4 5">CCE9901</strain>
    </source>
</reference>
<organism evidence="4 5">
    <name type="scientific">Ostreococcus lucimarinus (strain CCE9901)</name>
    <dbReference type="NCBI Taxonomy" id="436017"/>
    <lineage>
        <taxon>Eukaryota</taxon>
        <taxon>Viridiplantae</taxon>
        <taxon>Chlorophyta</taxon>
        <taxon>Mamiellophyceae</taxon>
        <taxon>Mamiellales</taxon>
        <taxon>Bathycoccaceae</taxon>
        <taxon>Ostreococcus</taxon>
    </lineage>
</organism>
<dbReference type="Gene3D" id="3.40.50.300">
    <property type="entry name" value="P-loop containing nucleotide triphosphate hydrolases"/>
    <property type="match status" value="1"/>
</dbReference>
<proteinExistence type="inferred from homology"/>
<dbReference type="SUPFAM" id="SSF52540">
    <property type="entry name" value="P-loop containing nucleoside triphosphate hydrolases"/>
    <property type="match status" value="1"/>
</dbReference>
<evidence type="ECO:0000259" key="3">
    <source>
        <dbReference type="Pfam" id="PF00685"/>
    </source>
</evidence>
<dbReference type="KEGG" id="olu:OSTLU_17021"/>
<dbReference type="GO" id="GO:0008146">
    <property type="term" value="F:sulfotransferase activity"/>
    <property type="evidence" value="ECO:0007669"/>
    <property type="project" value="InterPro"/>
</dbReference>
<dbReference type="Pfam" id="PF00685">
    <property type="entry name" value="Sulfotransfer_1"/>
    <property type="match status" value="1"/>
</dbReference>
<feature type="domain" description="Sulfotransferase" evidence="3">
    <location>
        <begin position="134"/>
        <end position="371"/>
    </location>
</feature>
<dbReference type="Proteomes" id="UP000001568">
    <property type="component" value="Chromosome 10"/>
</dbReference>
<evidence type="ECO:0000256" key="2">
    <source>
        <dbReference type="SAM" id="MobiDB-lite"/>
    </source>
</evidence>
<accession>A4S3J1</accession>
<evidence type="ECO:0000313" key="5">
    <source>
        <dbReference type="Proteomes" id="UP000001568"/>
    </source>
</evidence>
<keyword evidence="5" id="KW-1185">Reference proteome</keyword>
<feature type="compositionally biased region" description="Basic and acidic residues" evidence="2">
    <location>
        <begin position="14"/>
        <end position="29"/>
    </location>
</feature>
<dbReference type="AlphaFoldDB" id="A4S3J1"/>
<dbReference type="EC" id="2.8.2.-" evidence="1"/>
<feature type="region of interest" description="Disordered" evidence="2">
    <location>
        <begin position="1"/>
        <end position="35"/>
    </location>
</feature>
<sequence length="405" mass="45960">MTVKQRPRTGGRATAREDGAREANEEARARASGRAARSATIGSGLALALWWASSPRWWTATRDEGKPAVDARAAAYAFGTSTEAISGWSLRDVAEFLAMSDARWLGSTVEATEAVSRDDGRKRVARRADGFARFVATHHKTGTALMHDVFSTIANRSSPPYTFFDVRAFEDAELVVNEVTGKGLERAARRRFREADIVLDYHFGKSLPAFIEQNETTRLLQSMISVSNAREYRIVHVVRDPLDVLVSGLAYHARSPNDERWLSRARVAELSYAEFLKTASPKDAIAAEMSFSDDEIRMLALTYVQCERNRDTCLNLRLEAFERNFDRTLERALRFLRFPSQNITSMIQIASVHDVSKWSEDELRKNEHYTKRIDRRPYYEAAREDDDIWRTITALRRAMGYDATS</sequence>
<evidence type="ECO:0000313" key="4">
    <source>
        <dbReference type="EMBL" id="ABO98221.1"/>
    </source>
</evidence>
<dbReference type="HOGENOM" id="CLU_680410_0_0_1"/>
<dbReference type="InterPro" id="IPR000863">
    <property type="entry name" value="Sulfotransferase_dom"/>
</dbReference>
<comment type="similarity">
    <text evidence="1">Belongs to the sulfotransferase 1 family.</text>
</comment>
<dbReference type="InterPro" id="IPR027417">
    <property type="entry name" value="P-loop_NTPase"/>
</dbReference>
<dbReference type="RefSeq" id="XP_001419928.1">
    <property type="nucleotide sequence ID" value="XM_001419891.1"/>
</dbReference>
<dbReference type="eggNOG" id="ENOG502T0Y4">
    <property type="taxonomic scope" value="Eukaryota"/>
</dbReference>
<dbReference type="OMA" id="ISETLMH"/>